<dbReference type="Pfam" id="PF00010">
    <property type="entry name" value="HLH"/>
    <property type="match status" value="1"/>
</dbReference>
<dbReference type="AlphaFoldDB" id="A0A814QRF9"/>
<evidence type="ECO:0000259" key="1">
    <source>
        <dbReference type="PROSITE" id="PS50888"/>
    </source>
</evidence>
<dbReference type="GO" id="GO:0000977">
    <property type="term" value="F:RNA polymerase II transcription regulatory region sequence-specific DNA binding"/>
    <property type="evidence" value="ECO:0007669"/>
    <property type="project" value="TreeGrafter"/>
</dbReference>
<gene>
    <name evidence="2" type="ORF">GPM918_LOCUS19796</name>
    <name evidence="3" type="ORF">OVA965_LOCUS24929</name>
    <name evidence="4" type="ORF">SRO942_LOCUS19793</name>
    <name evidence="5" type="ORF">TMI583_LOCUS25659</name>
</gene>
<evidence type="ECO:0000313" key="4">
    <source>
        <dbReference type="EMBL" id="CAF3886679.1"/>
    </source>
</evidence>
<dbReference type="Proteomes" id="UP000677228">
    <property type="component" value="Unassembled WGS sequence"/>
</dbReference>
<dbReference type="GO" id="GO:0000981">
    <property type="term" value="F:DNA-binding transcription factor activity, RNA polymerase II-specific"/>
    <property type="evidence" value="ECO:0007669"/>
    <property type="project" value="TreeGrafter"/>
</dbReference>
<dbReference type="EMBL" id="CAJNOQ010006091">
    <property type="protein sequence ID" value="CAF1123182.1"/>
    <property type="molecule type" value="Genomic_DNA"/>
</dbReference>
<comment type="caution">
    <text evidence="2">The sequence shown here is derived from an EMBL/GenBank/DDBJ whole genome shotgun (WGS) entry which is preliminary data.</text>
</comment>
<dbReference type="PANTHER" id="PTHR23349:SF42">
    <property type="entry name" value="BHLH DOMAIN-CONTAINING PROTEIN"/>
    <property type="match status" value="1"/>
</dbReference>
<proteinExistence type="predicted"/>
<dbReference type="GO" id="GO:0046983">
    <property type="term" value="F:protein dimerization activity"/>
    <property type="evidence" value="ECO:0007669"/>
    <property type="project" value="InterPro"/>
</dbReference>
<dbReference type="PANTHER" id="PTHR23349">
    <property type="entry name" value="BASIC HELIX-LOOP-HELIX TRANSCRIPTION FACTOR, TWIST"/>
    <property type="match status" value="1"/>
</dbReference>
<dbReference type="InterPro" id="IPR036638">
    <property type="entry name" value="HLH_DNA-bd_sf"/>
</dbReference>
<dbReference type="EMBL" id="CAJNOK010015231">
    <property type="protein sequence ID" value="CAF1221295.1"/>
    <property type="molecule type" value="Genomic_DNA"/>
</dbReference>
<evidence type="ECO:0000313" key="6">
    <source>
        <dbReference type="Proteomes" id="UP000663829"/>
    </source>
</evidence>
<evidence type="ECO:0000313" key="3">
    <source>
        <dbReference type="EMBL" id="CAF1221295.1"/>
    </source>
</evidence>
<dbReference type="Proteomes" id="UP000663829">
    <property type="component" value="Unassembled WGS sequence"/>
</dbReference>
<feature type="domain" description="BHLH" evidence="1">
    <location>
        <begin position="37"/>
        <end position="89"/>
    </location>
</feature>
<protein>
    <recommendedName>
        <fullName evidence="1">BHLH domain-containing protein</fullName>
    </recommendedName>
</protein>
<accession>A0A814QRF9</accession>
<name>A0A814QRF9_9BILA</name>
<dbReference type="Proteomes" id="UP000682733">
    <property type="component" value="Unassembled WGS sequence"/>
</dbReference>
<dbReference type="SMART" id="SM00353">
    <property type="entry name" value="HLH"/>
    <property type="match status" value="1"/>
</dbReference>
<dbReference type="SUPFAM" id="SSF47459">
    <property type="entry name" value="HLH, helix-loop-helix DNA-binding domain"/>
    <property type="match status" value="1"/>
</dbReference>
<dbReference type="Gene3D" id="4.10.280.10">
    <property type="entry name" value="Helix-loop-helix DNA-binding domain"/>
    <property type="match status" value="1"/>
</dbReference>
<dbReference type="EMBL" id="CAJOBC010006091">
    <property type="protein sequence ID" value="CAF3886679.1"/>
    <property type="molecule type" value="Genomic_DNA"/>
</dbReference>
<evidence type="ECO:0000313" key="5">
    <source>
        <dbReference type="EMBL" id="CAF4029515.1"/>
    </source>
</evidence>
<dbReference type="EMBL" id="CAJOBA010036776">
    <property type="protein sequence ID" value="CAF4029515.1"/>
    <property type="molecule type" value="Genomic_DNA"/>
</dbReference>
<dbReference type="PROSITE" id="PS50888">
    <property type="entry name" value="BHLH"/>
    <property type="match status" value="1"/>
</dbReference>
<dbReference type="InterPro" id="IPR050283">
    <property type="entry name" value="E-box_TF_Regulators"/>
</dbReference>
<dbReference type="Proteomes" id="UP000681722">
    <property type="component" value="Unassembled WGS sequence"/>
</dbReference>
<dbReference type="GO" id="GO:0032502">
    <property type="term" value="P:developmental process"/>
    <property type="evidence" value="ECO:0007669"/>
    <property type="project" value="TreeGrafter"/>
</dbReference>
<dbReference type="InterPro" id="IPR011598">
    <property type="entry name" value="bHLH_dom"/>
</dbReference>
<dbReference type="OrthoDB" id="6106870at2759"/>
<organism evidence="2 6">
    <name type="scientific">Didymodactylos carnosus</name>
    <dbReference type="NCBI Taxonomy" id="1234261"/>
    <lineage>
        <taxon>Eukaryota</taxon>
        <taxon>Metazoa</taxon>
        <taxon>Spiralia</taxon>
        <taxon>Gnathifera</taxon>
        <taxon>Rotifera</taxon>
        <taxon>Eurotatoria</taxon>
        <taxon>Bdelloidea</taxon>
        <taxon>Philodinida</taxon>
        <taxon>Philodinidae</taxon>
        <taxon>Didymodactylos</taxon>
    </lineage>
</organism>
<evidence type="ECO:0000313" key="2">
    <source>
        <dbReference type="EMBL" id="CAF1123182.1"/>
    </source>
</evidence>
<keyword evidence="6" id="KW-1185">Reference proteome</keyword>
<sequence length="141" mass="16755">MTGKRRKQNDVQYCCNIQYEYDNTICLNTKYFSKYGKPRCLANQRERDRTQSVNSAFIELRKLIRTEPIDRRLSKIEILRLAVSYINHLHCVLTISNVEQHQCSVKQVTLHNEKQQINSVDHEKLCVFCHSDVNTNFSRYK</sequence>
<reference evidence="2" key="1">
    <citation type="submission" date="2021-02" db="EMBL/GenBank/DDBJ databases">
        <authorList>
            <person name="Nowell W R."/>
        </authorList>
    </citation>
    <scope>NUCLEOTIDE SEQUENCE</scope>
</reference>